<evidence type="ECO:0000313" key="3">
    <source>
        <dbReference type="EMBL" id="ADK86215.1"/>
    </source>
</evidence>
<protein>
    <submittedName>
        <fullName evidence="3">Sporulation domain protein</fullName>
    </submittedName>
</protein>
<dbReference type="EMBL" id="CP002085">
    <property type="protein sequence ID" value="ADK86215.1"/>
    <property type="molecule type" value="Genomic_DNA"/>
</dbReference>
<dbReference type="GO" id="GO:0032506">
    <property type="term" value="P:cytokinetic process"/>
    <property type="evidence" value="ECO:0007669"/>
    <property type="project" value="TreeGrafter"/>
</dbReference>
<dbReference type="RefSeq" id="WP_013259653.1">
    <property type="nucleotide sequence ID" value="NC_014365.1"/>
</dbReference>
<evidence type="ECO:0000256" key="1">
    <source>
        <dbReference type="SAM" id="MobiDB-lite"/>
    </source>
</evidence>
<proteinExistence type="predicted"/>
<feature type="domain" description="SPOR" evidence="2">
    <location>
        <begin position="115"/>
        <end position="195"/>
    </location>
</feature>
<dbReference type="HOGENOM" id="CLU_076835_0_1_7"/>
<dbReference type="Pfam" id="PF05036">
    <property type="entry name" value="SPOR"/>
    <property type="match status" value="1"/>
</dbReference>
<dbReference type="GO" id="GO:0042834">
    <property type="term" value="F:peptidoglycan binding"/>
    <property type="evidence" value="ECO:0007669"/>
    <property type="project" value="InterPro"/>
</dbReference>
<evidence type="ECO:0000259" key="2">
    <source>
        <dbReference type="PROSITE" id="PS51724"/>
    </source>
</evidence>
<accession>E1QMH2</accession>
<dbReference type="Proteomes" id="UP000009047">
    <property type="component" value="Chromosome"/>
</dbReference>
<feature type="region of interest" description="Disordered" evidence="1">
    <location>
        <begin position="87"/>
        <end position="113"/>
    </location>
</feature>
<dbReference type="PROSITE" id="PS51724">
    <property type="entry name" value="SPOR"/>
    <property type="match status" value="1"/>
</dbReference>
<sequence>MAAASRKRRGRLSDSGLAWGRAIFTLFLTAWAFVLGVLVGQGVLATPEQIHWLKRASGLDVVFDSPAAKPPQDDLTKVQLSFYDSLSGDKPGPGGHAPAPAATPTPRKDSAQPVDEPVGVYAVQVASFKDKPQAQELAARLRGGGHPSFIVEAQVSGLGPRYRVRVGPFKNKQDAQTAADSIRELHKLAGLVLKEP</sequence>
<dbReference type="eggNOG" id="COG3147">
    <property type="taxonomic scope" value="Bacteria"/>
</dbReference>
<name>E1QMH2_DESB2</name>
<dbReference type="AlphaFoldDB" id="E1QMH2"/>
<dbReference type="InterPro" id="IPR007730">
    <property type="entry name" value="SPOR-like_dom"/>
</dbReference>
<gene>
    <name evidence="3" type="ordered locus">Deba_2862</name>
</gene>
<organism evidence="3 4">
    <name type="scientific">Desulfarculus baarsii (strain ATCC 33931 / DSM 2075 / LMG 7858 / VKM B-1802 / 2st14)</name>
    <dbReference type="NCBI Taxonomy" id="644282"/>
    <lineage>
        <taxon>Bacteria</taxon>
        <taxon>Pseudomonadati</taxon>
        <taxon>Thermodesulfobacteriota</taxon>
        <taxon>Desulfarculia</taxon>
        <taxon>Desulfarculales</taxon>
        <taxon>Desulfarculaceae</taxon>
        <taxon>Desulfarculus</taxon>
    </lineage>
</organism>
<dbReference type="InterPro" id="IPR036680">
    <property type="entry name" value="SPOR-like_sf"/>
</dbReference>
<dbReference type="SUPFAM" id="SSF110997">
    <property type="entry name" value="Sporulation related repeat"/>
    <property type="match status" value="1"/>
</dbReference>
<dbReference type="InterPro" id="IPR052521">
    <property type="entry name" value="Cell_div_SPOR-domain"/>
</dbReference>
<dbReference type="Gene3D" id="3.30.70.1070">
    <property type="entry name" value="Sporulation related repeat"/>
    <property type="match status" value="1"/>
</dbReference>
<keyword evidence="4" id="KW-1185">Reference proteome</keyword>
<dbReference type="STRING" id="644282.Deba_2862"/>
<dbReference type="GO" id="GO:0032153">
    <property type="term" value="C:cell division site"/>
    <property type="evidence" value="ECO:0007669"/>
    <property type="project" value="TreeGrafter"/>
</dbReference>
<dbReference type="GO" id="GO:0030428">
    <property type="term" value="C:cell septum"/>
    <property type="evidence" value="ECO:0007669"/>
    <property type="project" value="TreeGrafter"/>
</dbReference>
<reference evidence="3 4" key="1">
    <citation type="journal article" date="2010" name="Stand. Genomic Sci.">
        <title>Complete genome sequence of Desulfarculus baarsii type strain (2st14).</title>
        <authorList>
            <person name="Sun H."/>
            <person name="Spring S."/>
            <person name="Lapidus A."/>
            <person name="Davenport K."/>
            <person name="Del Rio T.G."/>
            <person name="Tice H."/>
            <person name="Nolan M."/>
            <person name="Copeland A."/>
            <person name="Cheng J.F."/>
            <person name="Lucas S."/>
            <person name="Tapia R."/>
            <person name="Goodwin L."/>
            <person name="Pitluck S."/>
            <person name="Ivanova N."/>
            <person name="Pagani I."/>
            <person name="Mavromatis K."/>
            <person name="Ovchinnikova G."/>
            <person name="Pati A."/>
            <person name="Chen A."/>
            <person name="Palaniappan K."/>
            <person name="Hauser L."/>
            <person name="Chang Y.J."/>
            <person name="Jeffries C.D."/>
            <person name="Detter J.C."/>
            <person name="Han C."/>
            <person name="Rohde M."/>
            <person name="Brambilla E."/>
            <person name="Goker M."/>
            <person name="Woyke T."/>
            <person name="Bristow J."/>
            <person name="Eisen J.A."/>
            <person name="Markowitz V."/>
            <person name="Hugenholtz P."/>
            <person name="Kyrpides N.C."/>
            <person name="Klenk H.P."/>
            <person name="Land M."/>
        </authorList>
    </citation>
    <scope>NUCLEOTIDE SEQUENCE [LARGE SCALE GENOMIC DNA]</scope>
    <source>
        <strain evidence="4">ATCC 33931 / DSM 2075 / LMG 7858 / VKM B-1802 / 2st14</strain>
    </source>
</reference>
<dbReference type="PANTHER" id="PTHR38687">
    <property type="entry name" value="CELL DIVISION PROTEIN DEDD-RELATED"/>
    <property type="match status" value="1"/>
</dbReference>
<feature type="compositionally biased region" description="Low complexity" evidence="1">
    <location>
        <begin position="96"/>
        <end position="105"/>
    </location>
</feature>
<dbReference type="KEGG" id="dbr:Deba_2862"/>
<evidence type="ECO:0000313" key="4">
    <source>
        <dbReference type="Proteomes" id="UP000009047"/>
    </source>
</evidence>
<dbReference type="OrthoDB" id="7063246at2"/>
<dbReference type="PANTHER" id="PTHR38687:SF1">
    <property type="entry name" value="CELL DIVISION PROTEIN DEDD"/>
    <property type="match status" value="1"/>
</dbReference>